<dbReference type="CDD" id="cd02522">
    <property type="entry name" value="GT_2_like_a"/>
    <property type="match status" value="1"/>
</dbReference>
<evidence type="ECO:0000256" key="5">
    <source>
        <dbReference type="ARBA" id="ARBA00022746"/>
    </source>
</evidence>
<comment type="caution">
    <text evidence="12">The sequence shown here is derived from an EMBL/GenBank/DDBJ whole genome shotgun (WGS) entry which is preliminary data.</text>
</comment>
<dbReference type="NCBIfam" id="TIGR04283">
    <property type="entry name" value="glyco_like_mftF"/>
    <property type="match status" value="1"/>
</dbReference>
<feature type="domain" description="Glycosyltransferase 2-like" evidence="11">
    <location>
        <begin position="3"/>
        <end position="87"/>
    </location>
</feature>
<evidence type="ECO:0000313" key="13">
    <source>
        <dbReference type="Proteomes" id="UP001314903"/>
    </source>
</evidence>
<evidence type="ECO:0000313" key="12">
    <source>
        <dbReference type="EMBL" id="MBP2027213.1"/>
    </source>
</evidence>
<dbReference type="InterPro" id="IPR026461">
    <property type="entry name" value="Trfase_2_rSAM/seldom_assoc"/>
</dbReference>
<dbReference type="EMBL" id="JAGGLI010000008">
    <property type="protein sequence ID" value="MBP2027213.1"/>
    <property type="molecule type" value="Genomic_DNA"/>
</dbReference>
<sequence length="224" mass="25674">MVSIIIPVLNEENVIEEMLQSLLKLKGDKEIIVVDGGSEDNTVYLASKYANVIKGRKGRAYQMNDGAKVAKGDILWFLHIDSKVSEESTFFIEKAISLGNIGGGLRLYFYDLDTYFMKFVSWSSNLRAKIGGLYFGDQGIFIKREVFEKLGGFKEVPLMEDWDMAMRLKKQGKMKMIETKIGTSARKFKSEGQLKTLLFMHKIKLLYKIGVSEDKLRDMYYKSR</sequence>
<evidence type="ECO:0000256" key="10">
    <source>
        <dbReference type="ARBA" id="ARBA00040345"/>
    </source>
</evidence>
<dbReference type="Gene3D" id="3.90.550.10">
    <property type="entry name" value="Spore Coat Polysaccharide Biosynthesis Protein SpsA, Chain A"/>
    <property type="match status" value="1"/>
</dbReference>
<comment type="similarity">
    <text evidence="9">Belongs to the glycosyltransferase 2 family. CrtQ subfamily.</text>
</comment>
<dbReference type="PANTHER" id="PTHR43646">
    <property type="entry name" value="GLYCOSYLTRANSFERASE"/>
    <property type="match status" value="1"/>
</dbReference>
<evidence type="ECO:0000256" key="4">
    <source>
        <dbReference type="ARBA" id="ARBA00022679"/>
    </source>
</evidence>
<keyword evidence="13" id="KW-1185">Reference proteome</keyword>
<evidence type="ECO:0000256" key="1">
    <source>
        <dbReference type="ARBA" id="ARBA00004236"/>
    </source>
</evidence>
<dbReference type="PANTHER" id="PTHR43646:SF2">
    <property type="entry name" value="GLYCOSYLTRANSFERASE 2-LIKE DOMAIN-CONTAINING PROTEIN"/>
    <property type="match status" value="1"/>
</dbReference>
<comment type="pathway">
    <text evidence="8">Carotenoid biosynthesis; staphyloxanthin biosynthesis; staphyloxanthin from farnesyl diphosphate: step 4/5.</text>
</comment>
<accession>A0ABS4KHF6</accession>
<dbReference type="RefSeq" id="WP_209660063.1">
    <property type="nucleotide sequence ID" value="NZ_JAGGLI010000008.1"/>
</dbReference>
<keyword evidence="5" id="KW-0125">Carotenoid biosynthesis</keyword>
<evidence type="ECO:0000256" key="2">
    <source>
        <dbReference type="ARBA" id="ARBA00022475"/>
    </source>
</evidence>
<dbReference type="InterPro" id="IPR029044">
    <property type="entry name" value="Nucleotide-diphossugar_trans"/>
</dbReference>
<evidence type="ECO:0000256" key="3">
    <source>
        <dbReference type="ARBA" id="ARBA00022676"/>
    </source>
</evidence>
<evidence type="ECO:0000256" key="8">
    <source>
        <dbReference type="ARBA" id="ARBA00037904"/>
    </source>
</evidence>
<dbReference type="Proteomes" id="UP001314903">
    <property type="component" value="Unassembled WGS sequence"/>
</dbReference>
<evidence type="ECO:0000259" key="11">
    <source>
        <dbReference type="Pfam" id="PF00535"/>
    </source>
</evidence>
<dbReference type="SUPFAM" id="SSF53448">
    <property type="entry name" value="Nucleotide-diphospho-sugar transferases"/>
    <property type="match status" value="1"/>
</dbReference>
<dbReference type="InterPro" id="IPR001173">
    <property type="entry name" value="Glyco_trans_2-like"/>
</dbReference>
<keyword evidence="3" id="KW-0328">Glycosyltransferase</keyword>
<dbReference type="Pfam" id="PF00535">
    <property type="entry name" value="Glycos_transf_2"/>
    <property type="match status" value="1"/>
</dbReference>
<evidence type="ECO:0000256" key="7">
    <source>
        <dbReference type="ARBA" id="ARBA00037281"/>
    </source>
</evidence>
<name>A0ABS4KHF6_9FIRM</name>
<keyword evidence="4 12" id="KW-0808">Transferase</keyword>
<organism evidence="12 13">
    <name type="scientific">Acetoanaerobium pronyense</name>
    <dbReference type="NCBI Taxonomy" id="1482736"/>
    <lineage>
        <taxon>Bacteria</taxon>
        <taxon>Bacillati</taxon>
        <taxon>Bacillota</taxon>
        <taxon>Clostridia</taxon>
        <taxon>Peptostreptococcales</taxon>
        <taxon>Filifactoraceae</taxon>
        <taxon>Acetoanaerobium</taxon>
    </lineage>
</organism>
<comment type="subcellular location">
    <subcellularLocation>
        <location evidence="1">Cell membrane</location>
    </subcellularLocation>
</comment>
<evidence type="ECO:0000256" key="9">
    <source>
        <dbReference type="ARBA" id="ARBA00038120"/>
    </source>
</evidence>
<gene>
    <name evidence="12" type="ORF">J2Z35_001007</name>
</gene>
<reference evidence="12 13" key="1">
    <citation type="submission" date="2021-03" db="EMBL/GenBank/DDBJ databases">
        <title>Genomic Encyclopedia of Type Strains, Phase IV (KMG-IV): sequencing the most valuable type-strain genomes for metagenomic binning, comparative biology and taxonomic classification.</title>
        <authorList>
            <person name="Goeker M."/>
        </authorList>
    </citation>
    <scope>NUCLEOTIDE SEQUENCE [LARGE SCALE GENOMIC DNA]</scope>
    <source>
        <strain evidence="12 13">DSM 27512</strain>
    </source>
</reference>
<protein>
    <recommendedName>
        <fullName evidence="10">4,4'-diaponeurosporenoate glycosyltransferase</fullName>
    </recommendedName>
</protein>
<keyword evidence="2" id="KW-1003">Cell membrane</keyword>
<evidence type="ECO:0000256" key="6">
    <source>
        <dbReference type="ARBA" id="ARBA00023136"/>
    </source>
</evidence>
<dbReference type="GO" id="GO:0016740">
    <property type="term" value="F:transferase activity"/>
    <property type="evidence" value="ECO:0007669"/>
    <property type="project" value="UniProtKB-KW"/>
</dbReference>
<comment type="function">
    <text evidence="7">Catalyzes the glycosylation of 4,4'-diaponeurosporenoate, i.e. the esterification of glucose at the C1'' position with the carboxyl group of 4,4'-diaponeurosporenic acid, to form glycosyl-4,4'-diaponeurosporenoate. This is a step in the biosynthesis of staphyloxanthin, an orange pigment present in most staphylococci strains.</text>
</comment>
<proteinExistence type="inferred from homology"/>
<keyword evidence="6" id="KW-0472">Membrane</keyword>